<feature type="domain" description="HTH cro/C1-type" evidence="2">
    <location>
        <begin position="58"/>
        <end position="111"/>
    </location>
</feature>
<dbReference type="Gene3D" id="2.60.120.10">
    <property type="entry name" value="Jelly Rolls"/>
    <property type="match status" value="1"/>
</dbReference>
<evidence type="ECO:0000313" key="4">
    <source>
        <dbReference type="Proteomes" id="UP000196655"/>
    </source>
</evidence>
<evidence type="ECO:0000259" key="2">
    <source>
        <dbReference type="PROSITE" id="PS50943"/>
    </source>
</evidence>
<dbReference type="PANTHER" id="PTHR46797">
    <property type="entry name" value="HTH-TYPE TRANSCRIPTIONAL REGULATOR"/>
    <property type="match status" value="1"/>
</dbReference>
<dbReference type="GO" id="GO:0003677">
    <property type="term" value="F:DNA binding"/>
    <property type="evidence" value="ECO:0007669"/>
    <property type="project" value="UniProtKB-KW"/>
</dbReference>
<dbReference type="InterPro" id="IPR011051">
    <property type="entry name" value="RmlC_Cupin_sf"/>
</dbReference>
<dbReference type="InterPro" id="IPR010982">
    <property type="entry name" value="Lambda_DNA-bd_dom_sf"/>
</dbReference>
<dbReference type="GO" id="GO:0003700">
    <property type="term" value="F:DNA-binding transcription factor activity"/>
    <property type="evidence" value="ECO:0007669"/>
    <property type="project" value="TreeGrafter"/>
</dbReference>
<dbReference type="PANTHER" id="PTHR46797:SF1">
    <property type="entry name" value="METHYLPHOSPHONATE SYNTHASE"/>
    <property type="match status" value="1"/>
</dbReference>
<keyword evidence="1" id="KW-0238">DNA-binding</keyword>
<name>A0A211ZNH6_9PROT</name>
<sequence>MLSRRQIDGRGGVVAQDVCAGGDDPYTAVQRYASGGVGLSDGQRAIEAGGVSRGVQARALRLRRGLTLEALAAQAGLSKGHLSRFERGEKSLSIAALLRLSQALQTSVSALLGEGGGDAVLHIVRRDGRQARALAPEDAGYAFSSLSRAGDAGAADVFIVDLPMAAVRDSEFHHAGEEMIFVLDGSVEVEAAGQVTVLGKGDFLQFSGLLKHRLRGRDAVNQVLIMVSGGAAPAPVTPGSPP</sequence>
<dbReference type="CDD" id="cd00093">
    <property type="entry name" value="HTH_XRE"/>
    <property type="match status" value="1"/>
</dbReference>
<dbReference type="SUPFAM" id="SSF51182">
    <property type="entry name" value="RmlC-like cupins"/>
    <property type="match status" value="1"/>
</dbReference>
<dbReference type="Pfam" id="PF01381">
    <property type="entry name" value="HTH_3"/>
    <property type="match status" value="1"/>
</dbReference>
<dbReference type="AlphaFoldDB" id="A0A211ZNH6"/>
<dbReference type="Proteomes" id="UP000196655">
    <property type="component" value="Unassembled WGS sequence"/>
</dbReference>
<evidence type="ECO:0000256" key="1">
    <source>
        <dbReference type="ARBA" id="ARBA00023125"/>
    </source>
</evidence>
<dbReference type="InterPro" id="IPR050807">
    <property type="entry name" value="TransReg_Diox_bact_type"/>
</dbReference>
<organism evidence="3 4">
    <name type="scientific">Inquilinus limosus</name>
    <dbReference type="NCBI Taxonomy" id="171674"/>
    <lineage>
        <taxon>Bacteria</taxon>
        <taxon>Pseudomonadati</taxon>
        <taxon>Pseudomonadota</taxon>
        <taxon>Alphaproteobacteria</taxon>
        <taxon>Rhodospirillales</taxon>
        <taxon>Rhodospirillaceae</taxon>
        <taxon>Inquilinus</taxon>
    </lineage>
</organism>
<reference evidence="4" key="1">
    <citation type="submission" date="2017-05" db="EMBL/GenBank/DDBJ databases">
        <authorList>
            <person name="Macchi M."/>
            <person name="Festa S."/>
            <person name="Coppotelli B.M."/>
            <person name="Morelli I.S."/>
        </authorList>
    </citation>
    <scope>NUCLEOTIDE SEQUENCE [LARGE SCALE GENOMIC DNA]</scope>
    <source>
        <strain evidence="4">I</strain>
    </source>
</reference>
<comment type="caution">
    <text evidence="3">The sequence shown here is derived from an EMBL/GenBank/DDBJ whole genome shotgun (WGS) entry which is preliminary data.</text>
</comment>
<dbReference type="InterPro" id="IPR014710">
    <property type="entry name" value="RmlC-like_jellyroll"/>
</dbReference>
<accession>A0A211ZNH6</accession>
<dbReference type="PROSITE" id="PS50943">
    <property type="entry name" value="HTH_CROC1"/>
    <property type="match status" value="1"/>
</dbReference>
<keyword evidence="4" id="KW-1185">Reference proteome</keyword>
<dbReference type="Pfam" id="PF07883">
    <property type="entry name" value="Cupin_2"/>
    <property type="match status" value="1"/>
</dbReference>
<dbReference type="SUPFAM" id="SSF47413">
    <property type="entry name" value="lambda repressor-like DNA-binding domains"/>
    <property type="match status" value="1"/>
</dbReference>
<dbReference type="EMBL" id="NHON01000018">
    <property type="protein sequence ID" value="OWJ66842.1"/>
    <property type="molecule type" value="Genomic_DNA"/>
</dbReference>
<dbReference type="GO" id="GO:0005829">
    <property type="term" value="C:cytosol"/>
    <property type="evidence" value="ECO:0007669"/>
    <property type="project" value="TreeGrafter"/>
</dbReference>
<dbReference type="Gene3D" id="1.10.260.40">
    <property type="entry name" value="lambda repressor-like DNA-binding domains"/>
    <property type="match status" value="1"/>
</dbReference>
<dbReference type="InterPro" id="IPR001387">
    <property type="entry name" value="Cro/C1-type_HTH"/>
</dbReference>
<dbReference type="InterPro" id="IPR013096">
    <property type="entry name" value="Cupin_2"/>
</dbReference>
<protein>
    <recommendedName>
        <fullName evidence="2">HTH cro/C1-type domain-containing protein</fullName>
    </recommendedName>
</protein>
<dbReference type="CDD" id="cd02209">
    <property type="entry name" value="cupin_XRE_C"/>
    <property type="match status" value="1"/>
</dbReference>
<gene>
    <name evidence="3" type="ORF">BWR60_12145</name>
</gene>
<evidence type="ECO:0000313" key="3">
    <source>
        <dbReference type="EMBL" id="OWJ66842.1"/>
    </source>
</evidence>
<dbReference type="SMART" id="SM00530">
    <property type="entry name" value="HTH_XRE"/>
    <property type="match status" value="1"/>
</dbReference>
<proteinExistence type="predicted"/>